<evidence type="ECO:0000256" key="4">
    <source>
        <dbReference type="ARBA" id="ARBA00004730"/>
    </source>
</evidence>
<evidence type="ECO:0000256" key="34">
    <source>
        <dbReference type="ARBA" id="ARBA00049534"/>
    </source>
</evidence>
<dbReference type="InterPro" id="IPR002082">
    <property type="entry name" value="Asp_carbamoyltransf"/>
</dbReference>
<protein>
    <submittedName>
        <fullName evidence="39">Aspartate carbamoyltransferase</fullName>
    </submittedName>
</protein>
<dbReference type="SUPFAM" id="SSF53671">
    <property type="entry name" value="Aspartate/ornithine carbamoyltransferase"/>
    <property type="match status" value="2"/>
</dbReference>
<dbReference type="SUPFAM" id="SSF52335">
    <property type="entry name" value="Methylglyoxal synthase-like"/>
    <property type="match status" value="1"/>
</dbReference>
<dbReference type="GO" id="GO:0004088">
    <property type="term" value="F:carbamoyl-phosphate synthase (glutamine-hydrolyzing) activity"/>
    <property type="evidence" value="ECO:0007669"/>
    <property type="project" value="UniProtKB-EC"/>
</dbReference>
<keyword evidence="19" id="KW-0862">Zinc</keyword>
<evidence type="ECO:0000256" key="18">
    <source>
        <dbReference type="ARBA" id="ARBA00022801"/>
    </source>
</evidence>
<dbReference type="InterPro" id="IPR002195">
    <property type="entry name" value="Dihydroorotase_CS"/>
</dbReference>
<dbReference type="GO" id="GO:0005524">
    <property type="term" value="F:ATP binding"/>
    <property type="evidence" value="ECO:0007669"/>
    <property type="project" value="UniProtKB-UniRule"/>
</dbReference>
<keyword evidence="15" id="KW-0479">Metal-binding</keyword>
<keyword evidence="40" id="KW-1185">Reference proteome</keyword>
<dbReference type="FunFam" id="3.40.50.20:FF:000001">
    <property type="entry name" value="Carbamoyl-phosphate synthase large chain"/>
    <property type="match status" value="1"/>
</dbReference>
<dbReference type="SUPFAM" id="SSF56059">
    <property type="entry name" value="Glutathione synthetase ATP-binding domain-like"/>
    <property type="match status" value="2"/>
</dbReference>
<comment type="similarity">
    <text evidence="26">In the 3rd section; belongs to the metallo-dependent hydrolases superfamily. DHOase family. CAD subfamily.</text>
</comment>
<comment type="pathway">
    <text evidence="4">Amino-acid biosynthesis; L-arginine biosynthesis.</text>
</comment>
<comment type="catalytic activity">
    <reaction evidence="33">
        <text>carbamoyl phosphate + L-aspartate = N-carbamoyl-L-aspartate + phosphate + H(+)</text>
        <dbReference type="Rhea" id="RHEA:20013"/>
        <dbReference type="ChEBI" id="CHEBI:15378"/>
        <dbReference type="ChEBI" id="CHEBI:29991"/>
        <dbReference type="ChEBI" id="CHEBI:32814"/>
        <dbReference type="ChEBI" id="CHEBI:43474"/>
        <dbReference type="ChEBI" id="CHEBI:58228"/>
        <dbReference type="EC" id="2.1.3.2"/>
    </reaction>
</comment>
<dbReference type="FunFam" id="3.30.470.20:FF:000004">
    <property type="entry name" value="Carbamoyl-phosphate synthase (glutamine-hydrolyzing)"/>
    <property type="match status" value="1"/>
</dbReference>
<dbReference type="GO" id="GO:0006526">
    <property type="term" value="P:L-arginine biosynthetic process"/>
    <property type="evidence" value="ECO:0007669"/>
    <property type="project" value="UniProtKB-KW"/>
</dbReference>
<evidence type="ECO:0000256" key="17">
    <source>
        <dbReference type="ARBA" id="ARBA00022741"/>
    </source>
</evidence>
<dbReference type="Gene3D" id="3.30.1490.20">
    <property type="entry name" value="ATP-grasp fold, A domain"/>
    <property type="match status" value="1"/>
</dbReference>
<evidence type="ECO:0000256" key="1">
    <source>
        <dbReference type="ARBA" id="ARBA00001936"/>
    </source>
</evidence>
<dbReference type="Pfam" id="PF12890">
    <property type="entry name" value="DHOase"/>
    <property type="match status" value="1"/>
</dbReference>
<dbReference type="PROSITE" id="PS00866">
    <property type="entry name" value="CPSASE_1"/>
    <property type="match status" value="2"/>
</dbReference>
<dbReference type="NCBIfam" id="NF003671">
    <property type="entry name" value="PRK05294.1"/>
    <property type="match status" value="1"/>
</dbReference>
<keyword evidence="10" id="KW-0597">Phosphoprotein</keyword>
<accession>A0A0D8XG16</accession>
<dbReference type="Gene3D" id="1.10.1030.10">
    <property type="entry name" value="Carbamoyl-phosphate synthetase, large subunit oligomerisation domain"/>
    <property type="match status" value="1"/>
</dbReference>
<dbReference type="GO" id="GO:0004151">
    <property type="term" value="F:dihydroorotase activity"/>
    <property type="evidence" value="ECO:0007669"/>
    <property type="project" value="UniProtKB-EC"/>
</dbReference>
<keyword evidence="17 36" id="KW-0547">Nucleotide-binding</keyword>
<evidence type="ECO:0000256" key="7">
    <source>
        <dbReference type="ARBA" id="ARBA00004880"/>
    </source>
</evidence>
<dbReference type="FunFam" id="3.40.50.880:FF:000006">
    <property type="entry name" value="Carbamoyl-phosphate synthase 1, mitochondrial"/>
    <property type="match status" value="1"/>
</dbReference>
<dbReference type="PRINTS" id="PR00098">
    <property type="entry name" value="CPSASE"/>
</dbReference>
<evidence type="ECO:0000256" key="26">
    <source>
        <dbReference type="ARBA" id="ARBA00043968"/>
    </source>
</evidence>
<dbReference type="GO" id="GO:0006207">
    <property type="term" value="P:'de novo' pyrimidine nucleobase biosynthetic process"/>
    <property type="evidence" value="ECO:0007669"/>
    <property type="project" value="InterPro"/>
</dbReference>
<evidence type="ECO:0000256" key="30">
    <source>
        <dbReference type="ARBA" id="ARBA00047359"/>
    </source>
</evidence>
<evidence type="ECO:0000256" key="31">
    <source>
        <dbReference type="ARBA" id="ARBA00048492"/>
    </source>
</evidence>
<dbReference type="FunFam" id="3.40.50.1370:FF:000005">
    <property type="entry name" value="CAD protein-like isoform X1"/>
    <property type="match status" value="1"/>
</dbReference>
<reference evidence="39 40" key="1">
    <citation type="submission" date="2013-11" db="EMBL/GenBank/DDBJ databases">
        <title>Draft genome of the bovine lungworm Dictyocaulus viviparus.</title>
        <authorList>
            <person name="Mitreva M."/>
        </authorList>
    </citation>
    <scope>NUCLEOTIDE SEQUENCE [LARGE SCALE GENOMIC DNA]</scope>
    <source>
        <strain evidence="39 40">HannoverDv2000</strain>
    </source>
</reference>
<evidence type="ECO:0000256" key="16">
    <source>
        <dbReference type="ARBA" id="ARBA00022737"/>
    </source>
</evidence>
<dbReference type="PROSITE" id="PS00867">
    <property type="entry name" value="CPSASE_2"/>
    <property type="match status" value="2"/>
</dbReference>
<dbReference type="NCBIfam" id="NF009475">
    <property type="entry name" value="PRK12838.1"/>
    <property type="match status" value="1"/>
</dbReference>
<evidence type="ECO:0000259" key="38">
    <source>
        <dbReference type="PROSITE" id="PS51855"/>
    </source>
</evidence>
<comment type="cofactor">
    <cofactor evidence="2">
        <name>Zn(2+)</name>
        <dbReference type="ChEBI" id="CHEBI:29105"/>
    </cofactor>
</comment>
<evidence type="ECO:0000256" key="6">
    <source>
        <dbReference type="ARBA" id="ARBA00004852"/>
    </source>
</evidence>
<evidence type="ECO:0000256" key="19">
    <source>
        <dbReference type="ARBA" id="ARBA00022833"/>
    </source>
</evidence>
<sequence length="2294" mass="254924">MTWETMNATLYLDDGSSFVGQLFGATKSVVGEIVFQTGMVGYIESLTDPSYAEQLLILTYPMIGNYGVPSCDHIDQFGLPHYFESNRVWPAALIVDRICPENEHSHWQAVESLSNLLRQADVPGLSGIDIRMLTKKIREQGTMKAKARYYKSLLKFSLIIDSDDASNYAFRDINENNLVTTVSRKTPVAFGSGDTTIFAVDCGIKNNQIRCLLQRGVRVVVIPWDYPFENENFDGLFLSNGPGDPEKCAPLVNRLSELLKENTKPVFGICLGHQLIARAIGAKTYKLKYGNRGHNQPCTHPDTGRCFITSQNHGFAVDATSLPSGWRILFTNENDGTNEGIVHVEKPFFSVQFHPEHTAGPADCEFLFDVFINAVKSIKKGKMCCLYKMITTALSYPSNYHIRQQKKVLVLGSGGLTIGQAGEFDYSGAQALKALKEAGIRTVLINPNVATVQTSKGFADFTYFLPITKEYVTDVIKKERPTGILCTFGGQTALNCAVDLYRDNVFEQFNVDVLGTPIQTIMNTEDRDRFNTEVTSIGEKVAPSRAATTLNRSIEEAELEWFNCFDIGYPVLVRSAFALGGLGSGFANNRSELILIAQQALAHSDQVLIDKSLKGWKEIEYEVVRDAFDNCITVCNMENVDPLGIHTGESVVVAPSQTLSNKEYNMLRTCAIKVIRHFGIIGECNIQYALDPLSHTYYIIEVNARLSRSSALASKATGYPLAYVAAKLALGQKLPIIRNSITGTTTACFEPSLDYCVVKIPRWDLGKFARVSQQIGSSMKSVGEVMGIGRSFEEAFQKALRMVSEHADGFSPDVFPRKPTKEDLEKPTDKRMFALARGMYYGDFNVEDVSTLTQIDKWFVHRMNNIVEIYHKLEKETLDSISAQLLLESKQAGFSDKQIAAKVDSTESMVREKRLRLNMTPCVKQIDTVSGEWPAQTNYLYITYNGAENDVCFNMTLLQRSQSEWTKEIIMNFQKNAVIVLGSGVYRIGSSVEFDASCVGCVSTDYDMCDRLYFEEISFETVIDIYYMEKPKGVILAFGGQAPNNIALSLSKAHVNIFGTSPNDIDSAEDRFKFSRKLESLQISQPMWKRSDNVEDAKQFCAKVGYPCLIRPSYVLSGAAMNVAHNEDDLAAFLKQAAVVAKEHPVVVSKFISDAKEIDVDAVAMDGEVLVMAVSEHVESAGIHSGDATLVTPPQDLNQVTLDRIQNIAHRIASAFNANGPLNMQLIAKDNELKVIECNLRVSRSFPFVSKTLDFDFVALATRAMMTIDNPAIGNSLKKHSLLRGKGRVGVKVPQFSFSRLTGADVMLGVEMASTGEVACFGKDRKEAYLKALLSTGFILPKKIFFCPLEVTIKLVTRAPENDSKFQAKSEMLRSVQILQSMGFELYGSKGTADYFQSNNIHMTAVDWPFDEGSSDEKTASGTRSVAEFFENKEFHLVINLPIRGSGAYRVSAYRTHGYKTRRMAIDNGIPLITDIKCAKLFVDALRTVGRRPSVNSQIDCVASRVVKRLPGLIDIHVHVREPGSTHKEDWNTCTRAALAGGITQILAMPNTIPPLTDKECYQLTEKLASQQAVIDYALYMGATPQNARIAAELAPVTAGLKMYLNETFSTLQMNSVVDWMKHFELFPTSRPIVCHAEKQTLAAVLCVAQMTGRAVHICHVSNLEEIQLVRDAKRKHTKELIGDSDEFEGWPVTCEVCPHHLFLTVDDLPTGVQEVRPKLATVEDKNALWDNLEYIDCFASDHGISSYVGGEKQFANGSTWFSWCRIYGSVVAYSSFQGKLTMRQLVDRLHYNPKRIFGLPDQYDTYIEVNSCNSEQQIKVDLNEEWDIPKKGGESKAGWTPYAGMKVRGKVRKVVVRGEEAYVDGEIHVSSGFGKNIRALKLHEVEKTMQGSSSNELVSLDTNIMQQLQSIGDEVQESNKSISAEGSPVLPVPRFPHRVETLAGNHFLSVHELSKTALNCIFDVADRFRSEVERRHLLNHILEGYVLASLFYEVSTRTSCSFAAAMQRLGGSVISMDSHTSSVQKGESLEDTVTVMANYADIVVLRHKDTGAAARAAAVSSRPLINAGDGTGEHPTQALLDVYTIRQEIGTVNGLTIAMVGDLKHGRTVHSLAKLLCFYKNITLHYISPTPELGMPEYIVDYVSKKAGFTQKVFSSLQEGIQCVDVVYMTRIQKERFATIDEYNKVKGSYILTAKLLNAAARPKDFVGSILGKRVYLIQLFLEIFEELSGTFLTDFLVGPSRNLPIIMHPLPRVDEISTELDHDDRAAYFRQAENGMYVRMAVLTTILGKSPM</sequence>
<evidence type="ECO:0000256" key="27">
    <source>
        <dbReference type="ARBA" id="ARBA00043979"/>
    </source>
</evidence>
<evidence type="ECO:0000256" key="13">
    <source>
        <dbReference type="ARBA" id="ARBA00022605"/>
    </source>
</evidence>
<dbReference type="InterPro" id="IPR036480">
    <property type="entry name" value="CarbP_synth_ssu_N_sf"/>
</dbReference>
<comment type="pathway">
    <text evidence="5">Pyrimidine metabolism; UMP biosynthesis via de novo pathway; (S)-dihydroorotate from bicarbonate: step 1/3.</text>
</comment>
<keyword evidence="22" id="KW-0315">Glutamine amidotransferase</keyword>
<dbReference type="GO" id="GO:0006541">
    <property type="term" value="P:glutamine metabolic process"/>
    <property type="evidence" value="ECO:0007669"/>
    <property type="project" value="InterPro"/>
</dbReference>
<dbReference type="InterPro" id="IPR011059">
    <property type="entry name" value="Metal-dep_hydrolase_composite"/>
</dbReference>
<dbReference type="InterPro" id="IPR036897">
    <property type="entry name" value="CarbamoylP_synth_lsu_oligo_sf"/>
</dbReference>
<keyword evidence="25" id="KW-0511">Multifunctional enzyme</keyword>
<dbReference type="InterPro" id="IPR011761">
    <property type="entry name" value="ATP-grasp"/>
</dbReference>
<dbReference type="PANTHER" id="PTHR11405">
    <property type="entry name" value="CARBAMOYLTRANSFERASE FAMILY MEMBER"/>
    <property type="match status" value="1"/>
</dbReference>
<dbReference type="InterPro" id="IPR005483">
    <property type="entry name" value="CPSase_dom"/>
</dbReference>
<comment type="similarity">
    <text evidence="28">In the N-terminal section; belongs to the CarA family.</text>
</comment>
<dbReference type="InterPro" id="IPR024403">
    <property type="entry name" value="DHOase_cat"/>
</dbReference>
<dbReference type="SUPFAM" id="SSF52440">
    <property type="entry name" value="PreATP-grasp domain"/>
    <property type="match status" value="2"/>
</dbReference>
<keyword evidence="18" id="KW-0378">Hydrolase</keyword>
<dbReference type="HAMAP" id="MF_00001">
    <property type="entry name" value="Asp_carb_tr"/>
    <property type="match status" value="1"/>
</dbReference>
<keyword evidence="16" id="KW-0677">Repeat</keyword>
<dbReference type="EMBL" id="KN716541">
    <property type="protein sequence ID" value="KJH43625.1"/>
    <property type="molecule type" value="Genomic_DNA"/>
</dbReference>
<dbReference type="InterPro" id="IPR011607">
    <property type="entry name" value="MGS-like_dom"/>
</dbReference>
<comment type="pathway">
    <text evidence="7">Pyrimidine metabolism; UMP biosynthesis via de novo pathway; (S)-dihydroorotate from bicarbonate: step 3/3.</text>
</comment>
<dbReference type="FunFam" id="3.30.1490.20:FF:000001">
    <property type="entry name" value="Carbamoyl-phosphate synthase large chain"/>
    <property type="match status" value="1"/>
</dbReference>
<dbReference type="Gene3D" id="3.40.50.880">
    <property type="match status" value="1"/>
</dbReference>
<evidence type="ECO:0000256" key="36">
    <source>
        <dbReference type="PROSITE-ProRule" id="PRU00409"/>
    </source>
</evidence>
<dbReference type="InterPro" id="IPR032466">
    <property type="entry name" value="Metal_Hydrolase"/>
</dbReference>
<dbReference type="PRINTS" id="PR00099">
    <property type="entry name" value="CPSGATASE"/>
</dbReference>
<dbReference type="InterPro" id="IPR005479">
    <property type="entry name" value="CPAse_ATP-bd"/>
</dbReference>
<dbReference type="InterPro" id="IPR035686">
    <property type="entry name" value="CPSase_GATase1"/>
</dbReference>
<dbReference type="InterPro" id="IPR017926">
    <property type="entry name" value="GATASE"/>
</dbReference>
<evidence type="ECO:0000256" key="11">
    <source>
        <dbReference type="ARBA" id="ARBA00022571"/>
    </source>
</evidence>
<evidence type="ECO:0000256" key="33">
    <source>
        <dbReference type="ARBA" id="ARBA00048859"/>
    </source>
</evidence>
<keyword evidence="23" id="KW-0665">Pyrimidine biosynthesis</keyword>
<dbReference type="InterPro" id="IPR006274">
    <property type="entry name" value="CarbamoylP_synth_ssu"/>
</dbReference>
<dbReference type="SMART" id="SM01097">
    <property type="entry name" value="CPSase_sm_chain"/>
    <property type="match status" value="1"/>
</dbReference>
<dbReference type="Pfam" id="PF02729">
    <property type="entry name" value="OTCace_N"/>
    <property type="match status" value="1"/>
</dbReference>
<dbReference type="PROSITE" id="PS51273">
    <property type="entry name" value="GATASE_TYPE_1"/>
    <property type="match status" value="1"/>
</dbReference>
<dbReference type="STRING" id="29172.A0A0D8XG16"/>
<comment type="catalytic activity">
    <reaction evidence="34">
        <text>L-glutamine + H2O = L-glutamate + NH4(+)</text>
        <dbReference type="Rhea" id="RHEA:15889"/>
        <dbReference type="ChEBI" id="CHEBI:15377"/>
        <dbReference type="ChEBI" id="CHEBI:28938"/>
        <dbReference type="ChEBI" id="CHEBI:29985"/>
        <dbReference type="ChEBI" id="CHEBI:58359"/>
        <dbReference type="EC" id="3.5.1.2"/>
    </reaction>
</comment>
<comment type="similarity">
    <text evidence="8">Belongs to the CarB family.</text>
</comment>
<dbReference type="GO" id="GO:0004087">
    <property type="term" value="F:carbamoyl-phosphate synthase (ammonia) activity"/>
    <property type="evidence" value="ECO:0007669"/>
    <property type="project" value="UniProtKB-EC"/>
</dbReference>
<dbReference type="SMART" id="SM00851">
    <property type="entry name" value="MGS"/>
    <property type="match status" value="1"/>
</dbReference>
<dbReference type="GO" id="GO:0005951">
    <property type="term" value="C:carbamoyl-phosphate synthase complex"/>
    <property type="evidence" value="ECO:0007669"/>
    <property type="project" value="TreeGrafter"/>
</dbReference>
<dbReference type="GO" id="GO:0004070">
    <property type="term" value="F:aspartate carbamoyltransferase activity"/>
    <property type="evidence" value="ECO:0007669"/>
    <property type="project" value="UniProtKB-EC"/>
</dbReference>
<dbReference type="Gene3D" id="3.40.50.1370">
    <property type="entry name" value="Aspartate/ornithine carbamoyltransferase"/>
    <property type="match status" value="3"/>
</dbReference>
<dbReference type="NCBIfam" id="TIGR01369">
    <property type="entry name" value="CPSaseII_lrg"/>
    <property type="match status" value="1"/>
</dbReference>
<evidence type="ECO:0000256" key="14">
    <source>
        <dbReference type="ARBA" id="ARBA00022679"/>
    </source>
</evidence>
<dbReference type="HAMAP" id="MF_01209">
    <property type="entry name" value="CPSase_S_chain"/>
    <property type="match status" value="1"/>
</dbReference>
<evidence type="ECO:0000256" key="5">
    <source>
        <dbReference type="ARBA" id="ARBA00004812"/>
    </source>
</evidence>
<dbReference type="InterPro" id="IPR005480">
    <property type="entry name" value="CPSase_lsu_oligo"/>
</dbReference>
<dbReference type="Gene3D" id="3.30.470.20">
    <property type="entry name" value="ATP-grasp fold, B domain"/>
    <property type="match status" value="2"/>
</dbReference>
<comment type="catalytic activity">
    <reaction evidence="32">
        <text>hydrogencarbonate + L-glutamine + 2 ATP + H2O = carbamoyl phosphate + L-glutamate + 2 ADP + phosphate + 2 H(+)</text>
        <dbReference type="Rhea" id="RHEA:18633"/>
        <dbReference type="ChEBI" id="CHEBI:15377"/>
        <dbReference type="ChEBI" id="CHEBI:15378"/>
        <dbReference type="ChEBI" id="CHEBI:17544"/>
        <dbReference type="ChEBI" id="CHEBI:29985"/>
        <dbReference type="ChEBI" id="CHEBI:30616"/>
        <dbReference type="ChEBI" id="CHEBI:43474"/>
        <dbReference type="ChEBI" id="CHEBI:58228"/>
        <dbReference type="ChEBI" id="CHEBI:58359"/>
        <dbReference type="ChEBI" id="CHEBI:456216"/>
        <dbReference type="EC" id="6.3.5.5"/>
    </reaction>
</comment>
<dbReference type="SUPFAM" id="SSF52021">
    <property type="entry name" value="Carbamoyl phosphate synthetase, small subunit N-terminal domain"/>
    <property type="match status" value="1"/>
</dbReference>
<comment type="subcellular location">
    <subcellularLocation>
        <location evidence="3">Cytoplasm</location>
    </subcellularLocation>
</comment>
<dbReference type="Gene3D" id="3.40.50.1380">
    <property type="entry name" value="Methylglyoxal synthase-like domain"/>
    <property type="match status" value="1"/>
</dbReference>
<dbReference type="UniPathway" id="UPA00070">
    <property type="reaction ID" value="UER00115"/>
</dbReference>
<dbReference type="PROSITE" id="PS00482">
    <property type="entry name" value="DIHYDROOROTASE_1"/>
    <property type="match status" value="1"/>
</dbReference>
<dbReference type="SUPFAM" id="SSF51338">
    <property type="entry name" value="Composite domain of metallo-dependent hydrolases"/>
    <property type="match status" value="1"/>
</dbReference>
<dbReference type="InterPro" id="IPR016185">
    <property type="entry name" value="PreATP-grasp_dom_sf"/>
</dbReference>
<feature type="domain" description="MGS-like" evidence="38">
    <location>
        <begin position="1345"/>
        <end position="1508"/>
    </location>
</feature>
<dbReference type="PROSITE" id="PS00097">
    <property type="entry name" value="CARBAMOYLTRANSFERASE"/>
    <property type="match status" value="1"/>
</dbReference>
<dbReference type="Pfam" id="PF02787">
    <property type="entry name" value="CPSase_L_D3"/>
    <property type="match status" value="1"/>
</dbReference>
<evidence type="ECO:0000256" key="15">
    <source>
        <dbReference type="ARBA" id="ARBA00022723"/>
    </source>
</evidence>
<dbReference type="FunFam" id="3.40.50.1380:FF:000005">
    <property type="entry name" value="CAD protein-like isoform X1"/>
    <property type="match status" value="1"/>
</dbReference>
<dbReference type="GO" id="GO:0046872">
    <property type="term" value="F:metal ion binding"/>
    <property type="evidence" value="ECO:0007669"/>
    <property type="project" value="UniProtKB-KW"/>
</dbReference>
<dbReference type="GO" id="GO:0016597">
    <property type="term" value="F:amino acid binding"/>
    <property type="evidence" value="ECO:0007669"/>
    <property type="project" value="InterPro"/>
</dbReference>
<dbReference type="Pfam" id="PF00117">
    <property type="entry name" value="GATase"/>
    <property type="match status" value="1"/>
</dbReference>
<keyword evidence="9" id="KW-0963">Cytoplasm</keyword>
<dbReference type="NCBIfam" id="TIGR01368">
    <property type="entry name" value="CPSaseIIsmall"/>
    <property type="match status" value="1"/>
</dbReference>
<dbReference type="InterPro" id="IPR006130">
    <property type="entry name" value="Asp/Orn_carbamoylTrfase"/>
</dbReference>
<proteinExistence type="inferred from homology"/>
<dbReference type="PROSITE" id="PS51855">
    <property type="entry name" value="MGS"/>
    <property type="match status" value="1"/>
</dbReference>
<reference evidence="40" key="2">
    <citation type="journal article" date="2016" name="Sci. Rep.">
        <title>Dictyocaulus viviparus genome, variome and transcriptome elucidate lungworm biology and support future intervention.</title>
        <authorList>
            <person name="McNulty S.N."/>
            <person name="Strube C."/>
            <person name="Rosa B.A."/>
            <person name="Martin J.C."/>
            <person name="Tyagi R."/>
            <person name="Choi Y.J."/>
            <person name="Wang Q."/>
            <person name="Hallsworth Pepin K."/>
            <person name="Zhang X."/>
            <person name="Ozersky P."/>
            <person name="Wilson R.K."/>
            <person name="Sternberg P.W."/>
            <person name="Gasser R.B."/>
            <person name="Mitreva M."/>
        </authorList>
    </citation>
    <scope>NUCLEOTIDE SEQUENCE [LARGE SCALE GENOMIC DNA]</scope>
    <source>
        <strain evidence="40">HannoverDv2000</strain>
    </source>
</reference>
<comment type="catalytic activity">
    <reaction evidence="31">
        <text>(S)-dihydroorotate + H2O = N-carbamoyl-L-aspartate + H(+)</text>
        <dbReference type="Rhea" id="RHEA:24296"/>
        <dbReference type="ChEBI" id="CHEBI:15377"/>
        <dbReference type="ChEBI" id="CHEBI:15378"/>
        <dbReference type="ChEBI" id="CHEBI:30864"/>
        <dbReference type="ChEBI" id="CHEBI:32814"/>
        <dbReference type="EC" id="3.5.2.3"/>
    </reaction>
</comment>
<gene>
    <name evidence="39" type="ORF">DICVIV_10367</name>
</gene>
<dbReference type="OrthoDB" id="434at2759"/>
<evidence type="ECO:0000256" key="25">
    <source>
        <dbReference type="ARBA" id="ARBA00023268"/>
    </source>
</evidence>
<comment type="catalytic activity">
    <reaction evidence="30">
        <text>hydrogencarbonate + NH4(+) + 2 ATP = carbamoyl phosphate + 2 ADP + phosphate + 2 H(+)</text>
        <dbReference type="Rhea" id="RHEA:18029"/>
        <dbReference type="ChEBI" id="CHEBI:15378"/>
        <dbReference type="ChEBI" id="CHEBI:17544"/>
        <dbReference type="ChEBI" id="CHEBI:28938"/>
        <dbReference type="ChEBI" id="CHEBI:30616"/>
        <dbReference type="ChEBI" id="CHEBI:43474"/>
        <dbReference type="ChEBI" id="CHEBI:58228"/>
        <dbReference type="ChEBI" id="CHEBI:456216"/>
        <dbReference type="EC" id="6.3.4.16"/>
    </reaction>
</comment>
<name>A0A0D8XG16_DICVI</name>
<evidence type="ECO:0000256" key="12">
    <source>
        <dbReference type="ARBA" id="ARBA00022598"/>
    </source>
</evidence>
<dbReference type="SMART" id="SM01096">
    <property type="entry name" value="CPSase_L_D3"/>
    <property type="match status" value="1"/>
</dbReference>
<evidence type="ECO:0000256" key="10">
    <source>
        <dbReference type="ARBA" id="ARBA00022553"/>
    </source>
</evidence>
<comment type="cofactor">
    <cofactor evidence="1">
        <name>Mn(2+)</name>
        <dbReference type="ChEBI" id="CHEBI:29035"/>
    </cofactor>
</comment>
<dbReference type="InterPro" id="IPR006275">
    <property type="entry name" value="CPSase_lsu"/>
</dbReference>
<dbReference type="NCBIfam" id="TIGR00670">
    <property type="entry name" value="asp_carb_tr"/>
    <property type="match status" value="1"/>
</dbReference>
<evidence type="ECO:0000313" key="39">
    <source>
        <dbReference type="EMBL" id="KJH43625.1"/>
    </source>
</evidence>
<dbReference type="Proteomes" id="UP000053766">
    <property type="component" value="Unassembled WGS sequence"/>
</dbReference>
<dbReference type="PRINTS" id="PR00101">
    <property type="entry name" value="ATCASE"/>
</dbReference>
<evidence type="ECO:0000256" key="21">
    <source>
        <dbReference type="ARBA" id="ARBA00022842"/>
    </source>
</evidence>
<dbReference type="Gene3D" id="3.50.30.20">
    <property type="entry name" value="Carbamoyl-phosphate synthase small subunit, N-terminal domain"/>
    <property type="match status" value="1"/>
</dbReference>
<dbReference type="Pfam" id="PF02142">
    <property type="entry name" value="MGS"/>
    <property type="match status" value="1"/>
</dbReference>
<evidence type="ECO:0000256" key="3">
    <source>
        <dbReference type="ARBA" id="ARBA00004496"/>
    </source>
</evidence>
<evidence type="ECO:0000313" key="40">
    <source>
        <dbReference type="Proteomes" id="UP000053766"/>
    </source>
</evidence>
<keyword evidence="14 39" id="KW-0808">Transferase</keyword>
<dbReference type="InterPro" id="IPR036901">
    <property type="entry name" value="Asp/Orn_carbamoylTrfase_sf"/>
</dbReference>
<feature type="domain" description="ATP-grasp" evidence="37">
    <location>
        <begin position="531"/>
        <end position="730"/>
    </location>
</feature>
<keyword evidence="11" id="KW-0055">Arginine biosynthesis</keyword>
<dbReference type="PRINTS" id="PR00100">
    <property type="entry name" value="AOTCASE"/>
</dbReference>
<dbReference type="GO" id="GO:0004359">
    <property type="term" value="F:glutaminase activity"/>
    <property type="evidence" value="ECO:0007669"/>
    <property type="project" value="UniProtKB-EC"/>
</dbReference>
<dbReference type="CDD" id="cd01423">
    <property type="entry name" value="MGS_CPS_I_III"/>
    <property type="match status" value="1"/>
</dbReference>
<evidence type="ECO:0000256" key="23">
    <source>
        <dbReference type="ARBA" id="ARBA00022975"/>
    </source>
</evidence>
<dbReference type="GO" id="GO:0044205">
    <property type="term" value="P:'de novo' UMP biosynthetic process"/>
    <property type="evidence" value="ECO:0007669"/>
    <property type="project" value="UniProtKB-UniPathway"/>
</dbReference>
<dbReference type="SUPFAM" id="SSF51556">
    <property type="entry name" value="Metallo-dependent hydrolases"/>
    <property type="match status" value="1"/>
</dbReference>
<keyword evidence="12" id="KW-0436">Ligase</keyword>
<dbReference type="Pfam" id="PF02786">
    <property type="entry name" value="CPSase_L_D2"/>
    <property type="match status" value="2"/>
</dbReference>
<comment type="function">
    <text evidence="35">Multifunctional protein that encodes the first 3 enzymatic activities of the de novo pyrimidine pathway: carbamoylphosphate synthetase (CPSase; EC 6.3.5.5), aspartate transcarbamylase (ATCase; EC 2.1.3.2) and dihydroorotase (DHOase; EC 3.5.2.3). The CPSase-function is accomplished in 2 steps, by a glutamine-dependent amidotransferase activity (GATase) that binds and cleaves glutamine to produce ammonia, followed by an ammonium-dependent carbamoyl phosphate synthetase, which reacts with the ammonia, hydrogencarbonate and ATP to form carbamoyl phosphate. The endogenously produced carbamoyl phosphate is sequestered and channeled to the ATCase active site. ATCase then catalyzes the formation of carbamoyl-L-aspartate from L-aspartate and carbamoyl phosphate. In the last step, DHOase catalyzes the cyclization of carbamoyl aspartate to dihydroorotate.</text>
</comment>
<evidence type="ECO:0000256" key="28">
    <source>
        <dbReference type="ARBA" id="ARBA00043984"/>
    </source>
</evidence>
<evidence type="ECO:0000259" key="37">
    <source>
        <dbReference type="PROSITE" id="PS50975"/>
    </source>
</evidence>
<dbReference type="PANTHER" id="PTHR11405:SF5">
    <property type="entry name" value="CAD PROTEIN"/>
    <property type="match status" value="1"/>
</dbReference>
<dbReference type="InterPro" id="IPR029062">
    <property type="entry name" value="Class_I_gatase-like"/>
</dbReference>
<dbReference type="PROSITE" id="PS50975">
    <property type="entry name" value="ATP_GRASP"/>
    <property type="match status" value="2"/>
</dbReference>
<evidence type="ECO:0000256" key="24">
    <source>
        <dbReference type="ARBA" id="ARBA00023211"/>
    </source>
</evidence>
<dbReference type="FunFam" id="3.20.20.140:FF:000036">
    <property type="entry name" value="Carbamoyl-phosphate synthase large chain"/>
    <property type="match status" value="1"/>
</dbReference>
<keyword evidence="21" id="KW-0460">Magnesium</keyword>
<evidence type="ECO:0000256" key="29">
    <source>
        <dbReference type="ARBA" id="ARBA00043998"/>
    </source>
</evidence>
<dbReference type="FunFam" id="3.30.470.20:FF:000001">
    <property type="entry name" value="Carbamoyl-phosphate synthase large chain"/>
    <property type="match status" value="1"/>
</dbReference>
<dbReference type="InterPro" id="IPR006131">
    <property type="entry name" value="Asp_carbamoyltransf_Asp/Orn-bd"/>
</dbReference>
<evidence type="ECO:0000256" key="35">
    <source>
        <dbReference type="ARBA" id="ARBA00059164"/>
    </source>
</evidence>
<comment type="similarity">
    <text evidence="27">In the C-terminal section; belongs to the aspartate/ornithine carbamoyltransferase superfamily. ATCase family.</text>
</comment>
<dbReference type="SUPFAM" id="SSF48108">
    <property type="entry name" value="Carbamoyl phosphate synthetase, large subunit connection domain"/>
    <property type="match status" value="1"/>
</dbReference>
<dbReference type="Pfam" id="PF00185">
    <property type="entry name" value="OTCace"/>
    <property type="match status" value="2"/>
</dbReference>
<keyword evidence="24" id="KW-0464">Manganese</keyword>
<evidence type="ECO:0000256" key="8">
    <source>
        <dbReference type="ARBA" id="ARBA00009799"/>
    </source>
</evidence>
<keyword evidence="20 36" id="KW-0067">ATP-binding</keyword>
<evidence type="ECO:0000256" key="22">
    <source>
        <dbReference type="ARBA" id="ARBA00022962"/>
    </source>
</evidence>
<comment type="pathway">
    <text evidence="6">Pyrimidine metabolism; UMP biosynthesis via de novo pathway; (S)-dihydroorotate from bicarbonate: step 2/3.</text>
</comment>
<dbReference type="FunFam" id="1.10.1030.10:FF:000002">
    <property type="entry name" value="Carbamoyl-phosphate synthase large chain"/>
    <property type="match status" value="1"/>
</dbReference>
<dbReference type="Pfam" id="PF00988">
    <property type="entry name" value="CPSase_sm_chain"/>
    <property type="match status" value="1"/>
</dbReference>
<dbReference type="SUPFAM" id="SSF52317">
    <property type="entry name" value="Class I glutamine amidotransferase-like"/>
    <property type="match status" value="1"/>
</dbReference>
<evidence type="ECO:0000256" key="32">
    <source>
        <dbReference type="ARBA" id="ARBA00048816"/>
    </source>
</evidence>
<dbReference type="InterPro" id="IPR036914">
    <property type="entry name" value="MGS-like_dom_sf"/>
</dbReference>
<dbReference type="CDD" id="cd01744">
    <property type="entry name" value="GATase1_CPSase"/>
    <property type="match status" value="1"/>
</dbReference>
<dbReference type="Gene3D" id="3.40.50.20">
    <property type="match status" value="3"/>
</dbReference>
<dbReference type="InterPro" id="IPR058047">
    <property type="entry name" value="CPSase_preATP-grasp"/>
</dbReference>
<keyword evidence="13" id="KW-0028">Amino-acid biosynthesis</keyword>
<dbReference type="Gene3D" id="3.20.20.140">
    <property type="entry name" value="Metal-dependent hydrolases"/>
    <property type="match status" value="1"/>
</dbReference>
<evidence type="ECO:0000256" key="2">
    <source>
        <dbReference type="ARBA" id="ARBA00001947"/>
    </source>
</evidence>
<dbReference type="InterPro" id="IPR006132">
    <property type="entry name" value="Asp/Orn_carbamoyltranf_P-bd"/>
</dbReference>
<feature type="domain" description="ATP-grasp" evidence="37">
    <location>
        <begin position="1075"/>
        <end position="1266"/>
    </location>
</feature>
<dbReference type="InterPro" id="IPR002474">
    <property type="entry name" value="CarbamoylP_synth_ssu_N"/>
</dbReference>
<evidence type="ECO:0000256" key="9">
    <source>
        <dbReference type="ARBA" id="ARBA00022490"/>
    </source>
</evidence>
<dbReference type="Pfam" id="PF25596">
    <property type="entry name" value="CPSase_L_D1"/>
    <property type="match status" value="2"/>
</dbReference>
<comment type="similarity">
    <text evidence="29">In the 2nd section; belongs to the CarB family.</text>
</comment>
<dbReference type="InterPro" id="IPR013815">
    <property type="entry name" value="ATP_grasp_subdomain_1"/>
</dbReference>
<evidence type="ECO:0000256" key="20">
    <source>
        <dbReference type="ARBA" id="ARBA00022840"/>
    </source>
</evidence>
<dbReference type="NCBIfam" id="NF009455">
    <property type="entry name" value="PRK12815.1"/>
    <property type="match status" value="1"/>
</dbReference>
<organism evidence="39 40">
    <name type="scientific">Dictyocaulus viviparus</name>
    <name type="common">Bovine lungworm</name>
    <dbReference type="NCBI Taxonomy" id="29172"/>
    <lineage>
        <taxon>Eukaryota</taxon>
        <taxon>Metazoa</taxon>
        <taxon>Ecdysozoa</taxon>
        <taxon>Nematoda</taxon>
        <taxon>Chromadorea</taxon>
        <taxon>Rhabditida</taxon>
        <taxon>Rhabditina</taxon>
        <taxon>Rhabditomorpha</taxon>
        <taxon>Strongyloidea</taxon>
        <taxon>Metastrongylidae</taxon>
        <taxon>Dictyocaulus</taxon>
    </lineage>
</organism>